<sequence>MFQDDIASSGTAQLCSFSIDSVAQQSLDSATLKLLRSRQQSTSTVPSRSSSIRQSTPFPQSLFRRVSPSASVKEPSSPQTRKNSTVSARKLDPIARSPSPTKSVRFSVPATSTPKQGKSPGIMSEDISFLTKTSSRFSPAMIPANHSKTPETWRYDFYEDRMCVHAVKELELYKLDWSAPLDQDKLQQLASKACSLFLHSASKDSEKAAGYFSVFAYLSHRLVYQLANTDNMDKVQCLYPTSVVRCMVRYCDSDGSATLQSARELKLFGDYHNFTKGPAGR</sequence>
<protein>
    <submittedName>
        <fullName evidence="2">Uncharacterized protein</fullName>
    </submittedName>
</protein>
<comment type="caution">
    <text evidence="2">The sequence shown here is derived from an EMBL/GenBank/DDBJ whole genome shotgun (WGS) entry which is preliminary data.</text>
</comment>
<dbReference type="Proteomes" id="UP000193685">
    <property type="component" value="Unassembled WGS sequence"/>
</dbReference>
<dbReference type="EMBL" id="MCFI01000015">
    <property type="protein sequence ID" value="ORY79467.1"/>
    <property type="molecule type" value="Genomic_DNA"/>
</dbReference>
<feature type="compositionally biased region" description="Low complexity" evidence="1">
    <location>
        <begin position="37"/>
        <end position="56"/>
    </location>
</feature>
<organism evidence="2 3">
    <name type="scientific">Protomyces lactucae-debilis</name>
    <dbReference type="NCBI Taxonomy" id="2754530"/>
    <lineage>
        <taxon>Eukaryota</taxon>
        <taxon>Fungi</taxon>
        <taxon>Dikarya</taxon>
        <taxon>Ascomycota</taxon>
        <taxon>Taphrinomycotina</taxon>
        <taxon>Taphrinomycetes</taxon>
        <taxon>Taphrinales</taxon>
        <taxon>Protomycetaceae</taxon>
        <taxon>Protomyces</taxon>
    </lineage>
</organism>
<evidence type="ECO:0000313" key="2">
    <source>
        <dbReference type="EMBL" id="ORY79467.1"/>
    </source>
</evidence>
<proteinExistence type="predicted"/>
<keyword evidence="3" id="KW-1185">Reference proteome</keyword>
<dbReference type="AlphaFoldDB" id="A0A1Y2F738"/>
<evidence type="ECO:0000313" key="3">
    <source>
        <dbReference type="Proteomes" id="UP000193685"/>
    </source>
</evidence>
<gene>
    <name evidence="2" type="ORF">BCR37DRAFT_381650</name>
</gene>
<evidence type="ECO:0000256" key="1">
    <source>
        <dbReference type="SAM" id="MobiDB-lite"/>
    </source>
</evidence>
<dbReference type="RefSeq" id="XP_040723838.1">
    <property type="nucleotide sequence ID" value="XM_040869739.1"/>
</dbReference>
<feature type="compositionally biased region" description="Polar residues" evidence="1">
    <location>
        <begin position="98"/>
        <end position="116"/>
    </location>
</feature>
<accession>A0A1Y2F738</accession>
<feature type="region of interest" description="Disordered" evidence="1">
    <location>
        <begin position="36"/>
        <end position="123"/>
    </location>
</feature>
<feature type="compositionally biased region" description="Polar residues" evidence="1">
    <location>
        <begin position="68"/>
        <end position="87"/>
    </location>
</feature>
<reference evidence="2 3" key="1">
    <citation type="submission" date="2016-07" db="EMBL/GenBank/DDBJ databases">
        <title>Pervasive Adenine N6-methylation of Active Genes in Fungi.</title>
        <authorList>
            <consortium name="DOE Joint Genome Institute"/>
            <person name="Mondo S.J."/>
            <person name="Dannebaum R.O."/>
            <person name="Kuo R.C."/>
            <person name="Labutti K."/>
            <person name="Haridas S."/>
            <person name="Kuo A."/>
            <person name="Salamov A."/>
            <person name="Ahrendt S.R."/>
            <person name="Lipzen A."/>
            <person name="Sullivan W."/>
            <person name="Andreopoulos W.B."/>
            <person name="Clum A."/>
            <person name="Lindquist E."/>
            <person name="Daum C."/>
            <person name="Ramamoorthy G.K."/>
            <person name="Gryganskyi A."/>
            <person name="Culley D."/>
            <person name="Magnuson J.K."/>
            <person name="James T.Y."/>
            <person name="O'Malley M.A."/>
            <person name="Stajich J.E."/>
            <person name="Spatafora J.W."/>
            <person name="Visel A."/>
            <person name="Grigoriev I.V."/>
        </authorList>
    </citation>
    <scope>NUCLEOTIDE SEQUENCE [LARGE SCALE GENOMIC DNA]</scope>
    <source>
        <strain evidence="2 3">12-1054</strain>
    </source>
</reference>
<name>A0A1Y2F738_PROLT</name>
<dbReference type="GeneID" id="63786338"/>